<gene>
    <name evidence="2" type="ORF">J0A69_19130</name>
</gene>
<reference evidence="2 3" key="1">
    <citation type="submission" date="2021-03" db="EMBL/GenBank/DDBJ databases">
        <title>novel species isolated from a fishpond in China.</title>
        <authorList>
            <person name="Lu H."/>
            <person name="Cai Z."/>
        </authorList>
    </citation>
    <scope>NUCLEOTIDE SEQUENCE [LARGE SCALE GENOMIC DNA]</scope>
    <source>
        <strain evidence="2 3">YJ13C</strain>
    </source>
</reference>
<evidence type="ECO:0000313" key="3">
    <source>
        <dbReference type="Proteomes" id="UP000664480"/>
    </source>
</evidence>
<dbReference type="PANTHER" id="PTHR12526">
    <property type="entry name" value="GLYCOSYLTRANSFERASE"/>
    <property type="match status" value="1"/>
</dbReference>
<proteinExistence type="predicted"/>
<accession>A0ABS3CKC7</accession>
<sequence length="389" mass="44840">MKIFAYNDFILKEYEKEIYADDSHILFIKHTAEVYFDNFILGSRCVKSEKKGHYFFTSNPQKVLKFPFYASVSQFFTKPSLLFQAKKILKEEIPNNDVFWLTWPHPISFLVLAMIGRKKPVVLFVRQNLEALIEVRYQGIYRFVGKLFTKFLYTYARTFHSNALVVSIGDEMYHYFKPIFKHNFLISDSVVSQKQQLPPRTMANKNPRLLFVGRLEPEKGLFDLIKAVQLINQKTPVSLSIVGEGGLEKELKDYVASIGFADKVNFEGYKAFGEDLFELYRTHDIMAISSYSEGLPKIINEARAFAMPIVTTKVGGIAKELNNGETCLFVEAGQPSQFAKAVISLIETPSLYQEISRNLHDQFNSNSLEYWSGEFAEIVKTYIDKDFKK</sequence>
<dbReference type="SUPFAM" id="SSF53756">
    <property type="entry name" value="UDP-Glycosyltransferase/glycogen phosphorylase"/>
    <property type="match status" value="1"/>
</dbReference>
<dbReference type="Pfam" id="PF00534">
    <property type="entry name" value="Glycos_transf_1"/>
    <property type="match status" value="1"/>
</dbReference>
<evidence type="ECO:0000313" key="2">
    <source>
        <dbReference type="EMBL" id="MBN7817564.1"/>
    </source>
</evidence>
<dbReference type="Proteomes" id="UP000664480">
    <property type="component" value="Unassembled WGS sequence"/>
</dbReference>
<evidence type="ECO:0000259" key="1">
    <source>
        <dbReference type="Pfam" id="PF00534"/>
    </source>
</evidence>
<feature type="domain" description="Glycosyl transferase family 1" evidence="1">
    <location>
        <begin position="203"/>
        <end position="358"/>
    </location>
</feature>
<organism evidence="2 3">
    <name type="scientific">Algoriphagus pacificus</name>
    <dbReference type="NCBI Taxonomy" id="2811234"/>
    <lineage>
        <taxon>Bacteria</taxon>
        <taxon>Pseudomonadati</taxon>
        <taxon>Bacteroidota</taxon>
        <taxon>Cytophagia</taxon>
        <taxon>Cytophagales</taxon>
        <taxon>Cyclobacteriaceae</taxon>
        <taxon>Algoriphagus</taxon>
    </lineage>
</organism>
<dbReference type="EMBL" id="JAFKCU010000006">
    <property type="protein sequence ID" value="MBN7817564.1"/>
    <property type="molecule type" value="Genomic_DNA"/>
</dbReference>
<keyword evidence="3" id="KW-1185">Reference proteome</keyword>
<dbReference type="CDD" id="cd03801">
    <property type="entry name" value="GT4_PimA-like"/>
    <property type="match status" value="1"/>
</dbReference>
<comment type="caution">
    <text evidence="2">The sequence shown here is derived from an EMBL/GenBank/DDBJ whole genome shotgun (WGS) entry which is preliminary data.</text>
</comment>
<dbReference type="Gene3D" id="3.40.50.2000">
    <property type="entry name" value="Glycogen Phosphorylase B"/>
    <property type="match status" value="2"/>
</dbReference>
<dbReference type="InterPro" id="IPR001296">
    <property type="entry name" value="Glyco_trans_1"/>
</dbReference>
<dbReference type="RefSeq" id="WP_206588230.1">
    <property type="nucleotide sequence ID" value="NZ_JAFKCU010000006.1"/>
</dbReference>
<dbReference type="PANTHER" id="PTHR12526:SF637">
    <property type="entry name" value="GLYCOSYLTRANSFERASE EPSF-RELATED"/>
    <property type="match status" value="1"/>
</dbReference>
<protein>
    <submittedName>
        <fullName evidence="2">Glycosyltransferase family 4 protein</fullName>
    </submittedName>
</protein>
<name>A0ABS3CKC7_9BACT</name>